<protein>
    <submittedName>
        <fullName evidence="2">Uncharacterized protein</fullName>
    </submittedName>
</protein>
<dbReference type="EMBL" id="LN854557">
    <property type="protein sequence ID" value="CRL45648.1"/>
    <property type="molecule type" value="Genomic_DNA"/>
</dbReference>
<evidence type="ECO:0000313" key="3">
    <source>
        <dbReference type="Proteomes" id="UP000245838"/>
    </source>
</evidence>
<accession>A0A193QKM5</accession>
<gene>
    <name evidence="2" type="ORF">SGGMMB4_03591</name>
</gene>
<reference evidence="2 3" key="1">
    <citation type="submission" date="2015-05" db="EMBL/GenBank/DDBJ databases">
        <authorList>
            <person name="Goodhead I."/>
        </authorList>
    </citation>
    <scope>NUCLEOTIDE SEQUENCE [LARGE SCALE GENOMIC DNA]</scope>
    <source>
        <strain evidence="3">morsitans</strain>
    </source>
</reference>
<evidence type="ECO:0000313" key="2">
    <source>
        <dbReference type="EMBL" id="CRL45648.1"/>
    </source>
</evidence>
<sequence length="46" mass="4894">MKIGRHSPLLPPASSANPSVTRQQNEPQAVPVALSRTLSLPCFPQA</sequence>
<dbReference type="RefSeq" id="WP_158302401.1">
    <property type="nucleotide sequence ID" value="NC_007712.1"/>
</dbReference>
<evidence type="ECO:0000256" key="1">
    <source>
        <dbReference type="SAM" id="MobiDB-lite"/>
    </source>
</evidence>
<name>A0A193QKM5_SODGM</name>
<organism evidence="2 3">
    <name type="scientific">Sodalis glossinidius (strain morsitans)</name>
    <dbReference type="NCBI Taxonomy" id="343509"/>
    <lineage>
        <taxon>Bacteria</taxon>
        <taxon>Pseudomonadati</taxon>
        <taxon>Pseudomonadota</taxon>
        <taxon>Gammaproteobacteria</taxon>
        <taxon>Enterobacterales</taxon>
        <taxon>Bruguierivoracaceae</taxon>
        <taxon>Sodalis</taxon>
    </lineage>
</organism>
<proteinExistence type="predicted"/>
<dbReference type="Proteomes" id="UP000245838">
    <property type="component" value="Chromosome sggmmb4_Chromosome"/>
</dbReference>
<feature type="region of interest" description="Disordered" evidence="1">
    <location>
        <begin position="1"/>
        <end position="29"/>
    </location>
</feature>
<dbReference type="AlphaFoldDB" id="A0A193QKM5"/>